<dbReference type="Gene3D" id="1.10.10.10">
    <property type="entry name" value="Winged helix-like DNA-binding domain superfamily/Winged helix DNA-binding domain"/>
    <property type="match status" value="1"/>
</dbReference>
<protein>
    <submittedName>
        <fullName evidence="8">RNA polymerase sigma factor</fullName>
    </submittedName>
</protein>
<sequence length="152" mass="17679">MQYTALCQKIDELQASGDTEDLLRYVRMLAYRRLYDEDAAQTVTIRVFQRISHYEPIAPFHAWVNHIIRGVRADMFKAMEEANRSIPLPDELYAGNDRHPEIQFPSEQARQVFELKAEGFSPSEIATALGVSRNTLDQRCHRWKKQIKLKAT</sequence>
<keyword evidence="2" id="KW-0805">Transcription regulation</keyword>
<proteinExistence type="inferred from homology"/>
<dbReference type="RefSeq" id="WP_260790765.1">
    <property type="nucleotide sequence ID" value="NZ_CP093313.1"/>
</dbReference>
<reference evidence="8" key="1">
    <citation type="submission" date="2021-04" db="EMBL/GenBank/DDBJ databases">
        <title>Phylogenetic analysis of Acidobacteriaceae.</title>
        <authorList>
            <person name="Qiu L."/>
            <person name="Zhang Q."/>
        </authorList>
    </citation>
    <scope>NUCLEOTIDE SEQUENCE</scope>
    <source>
        <strain evidence="8">DSM 25168</strain>
    </source>
</reference>
<dbReference type="InterPro" id="IPR007627">
    <property type="entry name" value="RNA_pol_sigma70_r2"/>
</dbReference>
<accession>A0A9J7BKP4</accession>
<dbReference type="InterPro" id="IPR013249">
    <property type="entry name" value="RNA_pol_sigma70_r4_t2"/>
</dbReference>
<dbReference type="GO" id="GO:0003677">
    <property type="term" value="F:DNA binding"/>
    <property type="evidence" value="ECO:0007669"/>
    <property type="project" value="UniProtKB-KW"/>
</dbReference>
<evidence type="ECO:0000256" key="5">
    <source>
        <dbReference type="ARBA" id="ARBA00023163"/>
    </source>
</evidence>
<dbReference type="AlphaFoldDB" id="A0A9J7BKP4"/>
<evidence type="ECO:0000259" key="7">
    <source>
        <dbReference type="Pfam" id="PF08281"/>
    </source>
</evidence>
<comment type="similarity">
    <text evidence="1">Belongs to the sigma-70 factor family. ECF subfamily.</text>
</comment>
<dbReference type="Gene3D" id="1.10.1740.10">
    <property type="match status" value="1"/>
</dbReference>
<dbReference type="Proteomes" id="UP001059380">
    <property type="component" value="Chromosome"/>
</dbReference>
<keyword evidence="9" id="KW-1185">Reference proteome</keyword>
<dbReference type="PANTHER" id="PTHR43133:SF8">
    <property type="entry name" value="RNA POLYMERASE SIGMA FACTOR HI_1459-RELATED"/>
    <property type="match status" value="1"/>
</dbReference>
<evidence type="ECO:0000256" key="4">
    <source>
        <dbReference type="ARBA" id="ARBA00023125"/>
    </source>
</evidence>
<name>A0A9J7BKP4_9BACT</name>
<dbReference type="InterPro" id="IPR013324">
    <property type="entry name" value="RNA_pol_sigma_r3/r4-like"/>
</dbReference>
<evidence type="ECO:0000256" key="1">
    <source>
        <dbReference type="ARBA" id="ARBA00010641"/>
    </source>
</evidence>
<dbReference type="GO" id="GO:0006352">
    <property type="term" value="P:DNA-templated transcription initiation"/>
    <property type="evidence" value="ECO:0007669"/>
    <property type="project" value="InterPro"/>
</dbReference>
<dbReference type="KEGG" id="orp:MOP44_14720"/>
<dbReference type="Pfam" id="PF04542">
    <property type="entry name" value="Sigma70_r2"/>
    <property type="match status" value="1"/>
</dbReference>
<keyword evidence="4" id="KW-0238">DNA-binding</keyword>
<dbReference type="SUPFAM" id="SSF88946">
    <property type="entry name" value="Sigma2 domain of RNA polymerase sigma factors"/>
    <property type="match status" value="1"/>
</dbReference>
<dbReference type="Pfam" id="PF08281">
    <property type="entry name" value="Sigma70_r4_2"/>
    <property type="match status" value="1"/>
</dbReference>
<keyword evidence="3" id="KW-0731">Sigma factor</keyword>
<evidence type="ECO:0000313" key="8">
    <source>
        <dbReference type="EMBL" id="UWZ81837.1"/>
    </source>
</evidence>
<dbReference type="PANTHER" id="PTHR43133">
    <property type="entry name" value="RNA POLYMERASE ECF-TYPE SIGMA FACTO"/>
    <property type="match status" value="1"/>
</dbReference>
<dbReference type="InterPro" id="IPR036388">
    <property type="entry name" value="WH-like_DNA-bd_sf"/>
</dbReference>
<dbReference type="GO" id="GO:0016987">
    <property type="term" value="F:sigma factor activity"/>
    <property type="evidence" value="ECO:0007669"/>
    <property type="project" value="UniProtKB-KW"/>
</dbReference>
<dbReference type="SUPFAM" id="SSF88659">
    <property type="entry name" value="Sigma3 and sigma4 domains of RNA polymerase sigma factors"/>
    <property type="match status" value="1"/>
</dbReference>
<evidence type="ECO:0000256" key="2">
    <source>
        <dbReference type="ARBA" id="ARBA00023015"/>
    </source>
</evidence>
<evidence type="ECO:0000313" key="9">
    <source>
        <dbReference type="Proteomes" id="UP001059380"/>
    </source>
</evidence>
<feature type="domain" description="RNA polymerase sigma factor 70 region 4 type 2" evidence="7">
    <location>
        <begin position="106"/>
        <end position="146"/>
    </location>
</feature>
<evidence type="ECO:0000256" key="3">
    <source>
        <dbReference type="ARBA" id="ARBA00023082"/>
    </source>
</evidence>
<keyword evidence="5" id="KW-0804">Transcription</keyword>
<feature type="domain" description="RNA polymerase sigma-70 region 2" evidence="6">
    <location>
        <begin position="22"/>
        <end position="77"/>
    </location>
</feature>
<dbReference type="EMBL" id="CP093313">
    <property type="protein sequence ID" value="UWZ81837.1"/>
    <property type="molecule type" value="Genomic_DNA"/>
</dbReference>
<organism evidence="8 9">
    <name type="scientific">Occallatibacter riparius</name>
    <dbReference type="NCBI Taxonomy" id="1002689"/>
    <lineage>
        <taxon>Bacteria</taxon>
        <taxon>Pseudomonadati</taxon>
        <taxon>Acidobacteriota</taxon>
        <taxon>Terriglobia</taxon>
        <taxon>Terriglobales</taxon>
        <taxon>Acidobacteriaceae</taxon>
        <taxon>Occallatibacter</taxon>
    </lineage>
</organism>
<dbReference type="InterPro" id="IPR013325">
    <property type="entry name" value="RNA_pol_sigma_r2"/>
</dbReference>
<evidence type="ECO:0000259" key="6">
    <source>
        <dbReference type="Pfam" id="PF04542"/>
    </source>
</evidence>
<dbReference type="InterPro" id="IPR039425">
    <property type="entry name" value="RNA_pol_sigma-70-like"/>
</dbReference>
<gene>
    <name evidence="8" type="ORF">MOP44_14720</name>
</gene>